<organism evidence="2">
    <name type="scientific">Leptospira kirschneri serovar Pomona</name>
    <dbReference type="NCBI Taxonomy" id="561005"/>
    <lineage>
        <taxon>Bacteria</taxon>
        <taxon>Pseudomonadati</taxon>
        <taxon>Spirochaetota</taxon>
        <taxon>Spirochaetia</taxon>
        <taxon>Leptospirales</taxon>
        <taxon>Leptospiraceae</taxon>
        <taxon>Leptospira</taxon>
    </lineage>
</organism>
<accession>A0A1T1DJ20</accession>
<dbReference type="Proteomes" id="UP000191008">
    <property type="component" value="Unassembled WGS sequence"/>
</dbReference>
<keyword evidence="1" id="KW-0472">Membrane</keyword>
<comment type="caution">
    <text evidence="2">The sequence shown here is derived from an EMBL/GenBank/DDBJ whole genome shotgun (WGS) entry which is preliminary data.</text>
</comment>
<reference evidence="2" key="1">
    <citation type="submission" date="2017-02" db="EMBL/GenBank/DDBJ databases">
        <title>Comparative genomic analysis of Brazilian Leptospira kirschneri strains of different serogroups.</title>
        <authorList>
            <person name="Moreno L.Z."/>
            <person name="Miraglia F."/>
            <person name="Kremer F.S."/>
            <person name="Eslabao M.R."/>
            <person name="Lilenbaum W."/>
            <person name="Dellagostin O.A."/>
            <person name="Moreno A.M."/>
        </authorList>
    </citation>
    <scope>NUCLEOTIDE SEQUENCE [LARGE SCALE GENOMIC DNA]</scope>
    <source>
        <strain evidence="2">M110/06</strain>
    </source>
</reference>
<dbReference type="AlphaFoldDB" id="A0A1T1DJ20"/>
<sequence>MISKNSFLREIFSYILLIFIKPSILNFIVKHCFGAKLLYGSNVFSRSLELFVIKKVLVPTIFRNQIRLLVSPRNF</sequence>
<proteinExistence type="predicted"/>
<feature type="transmembrane region" description="Helical" evidence="1">
    <location>
        <begin position="12"/>
        <end position="29"/>
    </location>
</feature>
<dbReference type="EMBL" id="MVIT01000074">
    <property type="protein sequence ID" value="OOV40829.1"/>
    <property type="molecule type" value="Genomic_DNA"/>
</dbReference>
<evidence type="ECO:0000256" key="1">
    <source>
        <dbReference type="SAM" id="Phobius"/>
    </source>
</evidence>
<keyword evidence="1" id="KW-0812">Transmembrane</keyword>
<name>A0A1T1DJ20_9LEPT</name>
<evidence type="ECO:0000313" key="2">
    <source>
        <dbReference type="EMBL" id="OOV40829.1"/>
    </source>
</evidence>
<keyword evidence="1" id="KW-1133">Transmembrane helix</keyword>
<gene>
    <name evidence="2" type="ORF">B1J93_15810</name>
</gene>
<protein>
    <submittedName>
        <fullName evidence="2">Uncharacterized protein</fullName>
    </submittedName>
</protein>